<sequence length="559" mass="61537">MAPAVGPVSPSDVISPAPVSLPSAFSGSGALSPSQKDKVIEWYRGEFAAANAIIDALCHHLVQLAGEDDGHIPAEYEAAFAAIHRRRLNWIPVLQMQKYFTIADVALELRKAAASARRRERDEEPDMEVVGEKTEKIAETEGDVAQGFRMEDEISDVNHVRCIGNDNGNVSGNVSEGEDSPDSEITDTGFHEVQAALDHIELCDNHEECAGRREQIKMTKGFVAKEPVRGHMVNVVKGLKMFEDIFTDSELSKLNDFVNELRAAGQNGELLGETYISFNKHMKANKREQIQLGIPIFGQIKNEVMGQEQKPNIEDIPALLQSVINHLVQWHIVPENRKPNGCIINYFDEGEYSQPYLKPPHLDQPVCTLVLSESIMAFGRTLVNDGEGNYRGQLMLSVKEGSVLVMRNHSADMARNAVCASPTRRVIITFSRVRPSFVQNHHLKALTQAPSVTQAMALWHPKIPNSPTLPNGAPLDLIPKWGIIEAPVVMLAPVCPVVMNTGTMPHGGTGVFLPWAVGSRRTAKHLPPRAQRGRLLALRSVETHISDTMSDPGVEGRVM</sequence>
<reference evidence="2" key="1">
    <citation type="journal article" date="2013" name="J. Plant Res.">
        <title>Effect of fungi and light on seed germination of three Opuntia species from semiarid lands of central Mexico.</title>
        <authorList>
            <person name="Delgado-Sanchez P."/>
            <person name="Jimenez-Bremont J.F."/>
            <person name="Guerrero-Gonzalez Mde L."/>
            <person name="Flores J."/>
        </authorList>
    </citation>
    <scope>NUCLEOTIDE SEQUENCE</scope>
    <source>
        <tissue evidence="2">Cladode</tissue>
    </source>
</reference>
<name>A0A7C8YRG2_OPUST</name>
<dbReference type="EMBL" id="GISG01049370">
    <property type="protein sequence ID" value="MBA4624916.1"/>
    <property type="molecule type" value="Transcribed_RNA"/>
</dbReference>
<dbReference type="InterPro" id="IPR044842">
    <property type="entry name" value="ALKBH9B/ALKBH10B-like"/>
</dbReference>
<organism evidence="2">
    <name type="scientific">Opuntia streptacantha</name>
    <name type="common">Prickly pear cactus</name>
    <name type="synonym">Opuntia cardona</name>
    <dbReference type="NCBI Taxonomy" id="393608"/>
    <lineage>
        <taxon>Eukaryota</taxon>
        <taxon>Viridiplantae</taxon>
        <taxon>Streptophyta</taxon>
        <taxon>Embryophyta</taxon>
        <taxon>Tracheophyta</taxon>
        <taxon>Spermatophyta</taxon>
        <taxon>Magnoliopsida</taxon>
        <taxon>eudicotyledons</taxon>
        <taxon>Gunneridae</taxon>
        <taxon>Pentapetalae</taxon>
        <taxon>Caryophyllales</taxon>
        <taxon>Cactineae</taxon>
        <taxon>Cactaceae</taxon>
        <taxon>Opuntioideae</taxon>
        <taxon>Opuntia</taxon>
    </lineage>
</organism>
<evidence type="ECO:0008006" key="3">
    <source>
        <dbReference type="Google" id="ProtNLM"/>
    </source>
</evidence>
<dbReference type="GO" id="GO:0003729">
    <property type="term" value="F:mRNA binding"/>
    <property type="evidence" value="ECO:0007669"/>
    <property type="project" value="InterPro"/>
</dbReference>
<reference evidence="2" key="2">
    <citation type="submission" date="2020-07" db="EMBL/GenBank/DDBJ databases">
        <authorList>
            <person name="Vera ALvarez R."/>
            <person name="Arias-Moreno D.M."/>
            <person name="Jimenez-Jacinto V."/>
            <person name="Jimenez-Bremont J.F."/>
            <person name="Swaminathan K."/>
            <person name="Moose S.P."/>
            <person name="Guerrero-Gonzalez M.L."/>
            <person name="Marino-Ramirez L."/>
            <person name="Landsman D."/>
            <person name="Rodriguez-Kessler M."/>
            <person name="Delgado-Sanchez P."/>
        </authorList>
    </citation>
    <scope>NUCLEOTIDE SEQUENCE</scope>
    <source>
        <tissue evidence="2">Cladode</tissue>
    </source>
</reference>
<proteinExistence type="inferred from homology"/>
<dbReference type="InterPro" id="IPR037151">
    <property type="entry name" value="AlkB-like_sf"/>
</dbReference>
<dbReference type="Gene3D" id="2.60.120.590">
    <property type="entry name" value="Alpha-ketoglutarate-dependent dioxygenase AlkB-like"/>
    <property type="match status" value="1"/>
</dbReference>
<comment type="similarity">
    <text evidence="1">Belongs to the alkB family.</text>
</comment>
<protein>
    <recommendedName>
        <fullName evidence="3">Fe2OG dioxygenase domain-containing protein</fullName>
    </recommendedName>
</protein>
<evidence type="ECO:0000256" key="1">
    <source>
        <dbReference type="ARBA" id="ARBA00007879"/>
    </source>
</evidence>
<dbReference type="PANTHER" id="PTHR31447:SF2">
    <property type="entry name" value="RNA DEMETHYLASE ALKBH10B"/>
    <property type="match status" value="1"/>
</dbReference>
<dbReference type="EMBL" id="GISG01049369">
    <property type="protein sequence ID" value="MBA4624915.1"/>
    <property type="molecule type" value="Transcribed_RNA"/>
</dbReference>
<evidence type="ECO:0000313" key="2">
    <source>
        <dbReference type="EMBL" id="MBA4624916.1"/>
    </source>
</evidence>
<dbReference type="GO" id="GO:0006402">
    <property type="term" value="P:mRNA catabolic process"/>
    <property type="evidence" value="ECO:0007669"/>
    <property type="project" value="InterPro"/>
</dbReference>
<dbReference type="SUPFAM" id="SSF51197">
    <property type="entry name" value="Clavaminate synthase-like"/>
    <property type="match status" value="1"/>
</dbReference>
<dbReference type="PANTHER" id="PTHR31447">
    <property type="entry name" value="HYDROXYPROLINE-RICH GLYCOPROTEIN FAMILY PROTEIN-RELATED"/>
    <property type="match status" value="1"/>
</dbReference>
<accession>A0A7C8YRG2</accession>
<dbReference type="GO" id="GO:0032451">
    <property type="term" value="F:demethylase activity"/>
    <property type="evidence" value="ECO:0007669"/>
    <property type="project" value="InterPro"/>
</dbReference>
<dbReference type="AlphaFoldDB" id="A0A7C8YRG2"/>